<organism evidence="2 3">
    <name type="scientific">Cannabis sativa</name>
    <name type="common">Hemp</name>
    <name type="synonym">Marijuana</name>
    <dbReference type="NCBI Taxonomy" id="3483"/>
    <lineage>
        <taxon>Eukaryota</taxon>
        <taxon>Viridiplantae</taxon>
        <taxon>Streptophyta</taxon>
        <taxon>Embryophyta</taxon>
        <taxon>Tracheophyta</taxon>
        <taxon>Spermatophyta</taxon>
        <taxon>Magnoliopsida</taxon>
        <taxon>eudicotyledons</taxon>
        <taxon>Gunneridae</taxon>
        <taxon>Pentapetalae</taxon>
        <taxon>rosids</taxon>
        <taxon>fabids</taxon>
        <taxon>Rosales</taxon>
        <taxon>Cannabaceae</taxon>
        <taxon>Cannabis</taxon>
    </lineage>
</organism>
<evidence type="ECO:0000313" key="3">
    <source>
        <dbReference type="Proteomes" id="UP000583929"/>
    </source>
</evidence>
<dbReference type="Proteomes" id="UP000583929">
    <property type="component" value="Unassembled WGS sequence"/>
</dbReference>
<feature type="region of interest" description="Disordered" evidence="1">
    <location>
        <begin position="825"/>
        <end position="884"/>
    </location>
</feature>
<accession>A0A7J6EZE9</accession>
<gene>
    <name evidence="2" type="ORF">G4B88_000955</name>
</gene>
<evidence type="ECO:0000256" key="1">
    <source>
        <dbReference type="SAM" id="MobiDB-lite"/>
    </source>
</evidence>
<feature type="compositionally biased region" description="Acidic residues" evidence="1">
    <location>
        <begin position="532"/>
        <end position="541"/>
    </location>
</feature>
<reference evidence="2 3" key="1">
    <citation type="journal article" date="2020" name="bioRxiv">
        <title>Sequence and annotation of 42 cannabis genomes reveals extensive copy number variation in cannabinoid synthesis and pathogen resistance genes.</title>
        <authorList>
            <person name="Mckernan K.J."/>
            <person name="Helbert Y."/>
            <person name="Kane L.T."/>
            <person name="Ebling H."/>
            <person name="Zhang L."/>
            <person name="Liu B."/>
            <person name="Eaton Z."/>
            <person name="Mclaughlin S."/>
            <person name="Kingan S."/>
            <person name="Baybayan P."/>
            <person name="Concepcion G."/>
            <person name="Jordan M."/>
            <person name="Riva A."/>
            <person name="Barbazuk W."/>
            <person name="Harkins T."/>
        </authorList>
    </citation>
    <scope>NUCLEOTIDE SEQUENCE [LARGE SCALE GENOMIC DNA]</scope>
    <source>
        <strain evidence="3">cv. Jamaican Lion 4</strain>
        <tissue evidence="2">Leaf</tissue>
    </source>
</reference>
<feature type="region of interest" description="Disordered" evidence="1">
    <location>
        <begin position="204"/>
        <end position="225"/>
    </location>
</feature>
<keyword evidence="3" id="KW-1185">Reference proteome</keyword>
<proteinExistence type="predicted"/>
<dbReference type="AlphaFoldDB" id="A0A7J6EZE9"/>
<comment type="caution">
    <text evidence="2">The sequence shown here is derived from an EMBL/GenBank/DDBJ whole genome shotgun (WGS) entry which is preliminary data.</text>
</comment>
<dbReference type="PANTHER" id="PTHR34427">
    <property type="entry name" value="DUF4283 DOMAIN PROTEIN"/>
    <property type="match status" value="1"/>
</dbReference>
<sequence>MHSGGSHGPSDHGWHQNPTSFGKKKGHYPTGFGWQNLSNHVGNQGLHKYWSFQTEHKVFMLTLSEDGGAVRVCERTRLFGFEVSVTIDAVAWIIDTLQELQRKNGMMKSGLKRTFRNSLASYFLECFSNIKGEFLKISTLRNNKIKEVIILEEKGAKGWTDFIRCLNGVMGRKVDIQQACPRQQRNEKAVRNVTNKQTWANIVKNSLKNAPKHDQRKKDCKETEQGKLEGNKVPVKFPNWKLKGLGSWDFLPKANGSFRPKNDIPIRRLKQKKFHEYMQAKKGEKDWKKAIIMLRDNSRLSWSCIFCNLSRELGRKLLVSQMFDDRVIIWCEDETEMERFLRKGNWNIPGTGDTRVFFKRWSMEEQIRDIKIECRGSWIGVKGIPLNVWNMKFLRKIGALCGGLLDVEKATAEMNFLHHVRIKLEGDSNGFVPESLKLDFEKSVFKLELFKLNDMGYRFSGFFNTCWHQDFEIGQRIEDEGEMNGGTKSKGVSGDMEPGHHEEVEEEGRTNESGRASGCEKEGVTFSPGFETETEVEDGSDEIQVGVDSEIHHDDTWVSKDDDRFIEAVSNVPEKYSESESECTAPPIVVVTGAHPGKQLLEIKVSGLTEVDCCRMFIVTRRGELPNKKKFMKNGLVDIKRIFSRLFLDLSYVDRSPNMRLLISPNDTWLSKNRGNFFSKATYKLPLQAFDGLHEAQPTQITMCIRSSFGGYSMDLSRKENTKQVSNEFMNCHLRTIKAKYRNDFRSAVIFSWKDFELHAKKDKNSVLQMDEVEEKDDPGVSKRLTKVYYRKRKRKKAKKTLRITAEDSGSQGFENQFSFEEEVSNDFIDEESQVMSSDSENSEEETTDAEEDNAETEEDIIYGNEDNSKFGSRNQEGDKGQVK</sequence>
<dbReference type="PANTHER" id="PTHR34427:SF5">
    <property type="entry name" value="DUF4283 DOMAIN-CONTAINING PROTEIN"/>
    <property type="match status" value="1"/>
</dbReference>
<protein>
    <recommendedName>
        <fullName evidence="4">DUF4283 domain-containing protein</fullName>
    </recommendedName>
</protein>
<feature type="compositionally biased region" description="Acidic residues" evidence="1">
    <location>
        <begin position="841"/>
        <end position="861"/>
    </location>
</feature>
<evidence type="ECO:0000313" key="2">
    <source>
        <dbReference type="EMBL" id="KAF4363726.1"/>
    </source>
</evidence>
<feature type="region of interest" description="Disordered" evidence="1">
    <location>
        <begin position="478"/>
        <end position="541"/>
    </location>
</feature>
<feature type="region of interest" description="Disordered" evidence="1">
    <location>
        <begin position="1"/>
        <end position="20"/>
    </location>
</feature>
<feature type="compositionally biased region" description="Basic and acidic residues" evidence="1">
    <location>
        <begin position="497"/>
        <end position="523"/>
    </location>
</feature>
<name>A0A7J6EZE9_CANSA</name>
<dbReference type="EMBL" id="JAATIQ010000292">
    <property type="protein sequence ID" value="KAF4363726.1"/>
    <property type="molecule type" value="Genomic_DNA"/>
</dbReference>
<feature type="compositionally biased region" description="Basic and acidic residues" evidence="1">
    <location>
        <begin position="211"/>
        <end position="225"/>
    </location>
</feature>
<evidence type="ECO:0008006" key="4">
    <source>
        <dbReference type="Google" id="ProtNLM"/>
    </source>
</evidence>